<dbReference type="SUPFAM" id="SSF54427">
    <property type="entry name" value="NTF2-like"/>
    <property type="match status" value="1"/>
</dbReference>
<dbReference type="InterPro" id="IPR032710">
    <property type="entry name" value="NTF2-like_dom_sf"/>
</dbReference>
<evidence type="ECO:0000259" key="1">
    <source>
        <dbReference type="Pfam" id="PF12680"/>
    </source>
</evidence>
<dbReference type="EMBL" id="QMBQ01000002">
    <property type="protein sequence ID" value="RAZ78281.1"/>
    <property type="molecule type" value="Genomic_DNA"/>
</dbReference>
<dbReference type="OrthoDB" id="674363at2"/>
<accession>A0A330H597</accession>
<dbReference type="Pfam" id="PF12680">
    <property type="entry name" value="SnoaL_2"/>
    <property type="match status" value="1"/>
</dbReference>
<protein>
    <recommendedName>
        <fullName evidence="1">SnoaL-like domain-containing protein</fullName>
    </recommendedName>
</protein>
<evidence type="ECO:0000313" key="2">
    <source>
        <dbReference type="EMBL" id="RAZ78281.1"/>
    </source>
</evidence>
<evidence type="ECO:0000313" key="3">
    <source>
        <dbReference type="Proteomes" id="UP000251956"/>
    </source>
</evidence>
<reference evidence="2 3" key="1">
    <citation type="submission" date="2018-07" db="EMBL/GenBank/DDBJ databases">
        <title>Diversity of Mesorhizobium strains in Brazil.</title>
        <authorList>
            <person name="Helene L.C.F."/>
            <person name="Dall'Agnol R."/>
            <person name="Delamuta J.R.M."/>
            <person name="Hungria M."/>
        </authorList>
    </citation>
    <scope>NUCLEOTIDE SEQUENCE [LARGE SCALE GENOMIC DNA]</scope>
    <source>
        <strain evidence="2 3">CNPSo 3140</strain>
    </source>
</reference>
<name>A0A330H597_9HYPH</name>
<dbReference type="RefSeq" id="WP_112126540.1">
    <property type="nucleotide sequence ID" value="NZ_QMBQ01000002.1"/>
</dbReference>
<dbReference type="Proteomes" id="UP000251956">
    <property type="component" value="Unassembled WGS sequence"/>
</dbReference>
<gene>
    <name evidence="2" type="ORF">DPM35_06800</name>
</gene>
<dbReference type="AlphaFoldDB" id="A0A330H597"/>
<proteinExistence type="predicted"/>
<feature type="domain" description="SnoaL-like" evidence="1">
    <location>
        <begin position="21"/>
        <end position="88"/>
    </location>
</feature>
<dbReference type="Gene3D" id="3.10.450.50">
    <property type="match status" value="1"/>
</dbReference>
<comment type="caution">
    <text evidence="2">The sequence shown here is derived from an EMBL/GenBank/DDBJ whole genome shotgun (WGS) entry which is preliminary data.</text>
</comment>
<organism evidence="2 3">
    <name type="scientific">Mesorhizobium atlanticum</name>
    <dbReference type="NCBI Taxonomy" id="2233532"/>
    <lineage>
        <taxon>Bacteria</taxon>
        <taxon>Pseudomonadati</taxon>
        <taxon>Pseudomonadota</taxon>
        <taxon>Alphaproteobacteria</taxon>
        <taxon>Hyphomicrobiales</taxon>
        <taxon>Phyllobacteriaceae</taxon>
        <taxon>Mesorhizobium</taxon>
    </lineage>
</organism>
<sequence length="120" mass="13405">MTNAQNREPARDPQDLERLLIDRQWAGDIEGMLALFEPDAVVDSGDGEPVRDRHAIRAVFEQGIAAGRKFQRGEQRPALINGDLALTSTKLPDGSITSEVARRQSDGTWLWAIDRYSVIF</sequence>
<keyword evidence="3" id="KW-1185">Reference proteome</keyword>
<dbReference type="InterPro" id="IPR037401">
    <property type="entry name" value="SnoaL-like"/>
</dbReference>